<sequence>MSKQASNATSMSPRKSLTYTPKRNFVLRTPTSKLAYTCTNASDLISPTIPIILPKELSVDCSPETDALCLDALPSFEDNNADGDNATFLASTVARSKGYFQESLLLLSQDLSPPSIPSSIGDSEQQSAPCLKEILYQTIPADLWALVSSTAIINYSEDTETLRVTIGGMEPPSPEEMNCEFGSWKDDTKVSSLELVVTDSADLFHVFAAKPYKAVLWLLHWFEAVYGDTIQSISLNFPMSLHVSSRPNVEALISAIALDNGSVRSSEVYPKLKSLQWTGDARLLRPLVPTVASRSIEQLTVISDITTYGAQWLLKYLTTSKLHTLELRSLSLDFHPRSHPSFVLPHLETLRIGTAFPLNPLMAQIQMPRLRSVSLVLDSEYSSKHGGYEPLSLLFAFFADPNVGSKRLVFVDVQCGIEPEKLDHVEGLIAQHVSPDAVIVVC</sequence>
<comment type="caution">
    <text evidence="1">The sequence shown here is derived from an EMBL/GenBank/DDBJ whole genome shotgun (WGS) entry which is preliminary data.</text>
</comment>
<accession>A0ACB8H660</accession>
<evidence type="ECO:0000313" key="1">
    <source>
        <dbReference type="EMBL" id="KAH9483137.1"/>
    </source>
</evidence>
<name>A0ACB8H660_PSICU</name>
<gene>
    <name evidence="1" type="ORF">JR316_0005239</name>
</gene>
<dbReference type="Proteomes" id="UP000664032">
    <property type="component" value="Unassembled WGS sequence"/>
</dbReference>
<reference evidence="1" key="1">
    <citation type="submission" date="2021-10" db="EMBL/GenBank/DDBJ databases">
        <title>Psilocybe cubensis genome.</title>
        <authorList>
            <person name="Mckernan K.J."/>
            <person name="Crawford S."/>
            <person name="Trippe A."/>
            <person name="Kane L.T."/>
            <person name="Mclaughlin S."/>
        </authorList>
    </citation>
    <scope>NUCLEOTIDE SEQUENCE</scope>
    <source>
        <strain evidence="1">MGC-MH-2018</strain>
    </source>
</reference>
<keyword evidence="2" id="KW-1185">Reference proteome</keyword>
<organism evidence="1 2">
    <name type="scientific">Psilocybe cubensis</name>
    <name type="common">Psychedelic mushroom</name>
    <name type="synonym">Stropharia cubensis</name>
    <dbReference type="NCBI Taxonomy" id="181762"/>
    <lineage>
        <taxon>Eukaryota</taxon>
        <taxon>Fungi</taxon>
        <taxon>Dikarya</taxon>
        <taxon>Basidiomycota</taxon>
        <taxon>Agaricomycotina</taxon>
        <taxon>Agaricomycetes</taxon>
        <taxon>Agaricomycetidae</taxon>
        <taxon>Agaricales</taxon>
        <taxon>Agaricineae</taxon>
        <taxon>Strophariaceae</taxon>
        <taxon>Psilocybe</taxon>
    </lineage>
</organism>
<proteinExistence type="predicted"/>
<protein>
    <submittedName>
        <fullName evidence="1">Uncharacterized protein</fullName>
    </submittedName>
</protein>
<evidence type="ECO:0000313" key="2">
    <source>
        <dbReference type="Proteomes" id="UP000664032"/>
    </source>
</evidence>
<dbReference type="EMBL" id="JAFIQS020000004">
    <property type="protein sequence ID" value="KAH9483137.1"/>
    <property type="molecule type" value="Genomic_DNA"/>
</dbReference>